<evidence type="ECO:0000313" key="3">
    <source>
        <dbReference type="Proteomes" id="UP001149090"/>
    </source>
</evidence>
<dbReference type="AlphaFoldDB" id="A0A9Q0LFR6"/>
<feature type="transmembrane region" description="Helical" evidence="1">
    <location>
        <begin position="90"/>
        <end position="108"/>
    </location>
</feature>
<sequence length="124" mass="13568">MTSGAVQAGQAVAFIYGFLLGVYGIIKYLRDKEHGMKFLIGGIGSFVYFFISFIVSVVHSSIKAGLIMSVIGLSVFLVLSAILVIRARSIMNFVFAGITLICWIIAVVETKKKRKEIPDSLLFS</sequence>
<dbReference type="EMBL" id="JAPDFW010000083">
    <property type="protein sequence ID" value="KAJ5072022.1"/>
    <property type="molecule type" value="Genomic_DNA"/>
</dbReference>
<dbReference type="Proteomes" id="UP001149090">
    <property type="component" value="Unassembled WGS sequence"/>
</dbReference>
<proteinExistence type="predicted"/>
<keyword evidence="3" id="KW-1185">Reference proteome</keyword>
<organism evidence="2 3">
    <name type="scientific">Anaeramoeba ignava</name>
    <name type="common">Anaerobic marine amoeba</name>
    <dbReference type="NCBI Taxonomy" id="1746090"/>
    <lineage>
        <taxon>Eukaryota</taxon>
        <taxon>Metamonada</taxon>
        <taxon>Anaeramoebidae</taxon>
        <taxon>Anaeramoeba</taxon>
    </lineage>
</organism>
<evidence type="ECO:0000256" key="1">
    <source>
        <dbReference type="SAM" id="Phobius"/>
    </source>
</evidence>
<keyword evidence="1" id="KW-0812">Transmembrane</keyword>
<feature type="transmembrane region" description="Helical" evidence="1">
    <location>
        <begin position="38"/>
        <end position="58"/>
    </location>
</feature>
<reference evidence="2" key="1">
    <citation type="submission" date="2022-10" db="EMBL/GenBank/DDBJ databases">
        <title>Novel sulphate-reducing endosymbionts in the free-living metamonad Anaeramoeba.</title>
        <authorList>
            <person name="Jerlstrom-Hultqvist J."/>
            <person name="Cepicka I."/>
            <person name="Gallot-Lavallee L."/>
            <person name="Salas-Leiva D."/>
            <person name="Curtis B.A."/>
            <person name="Zahonova K."/>
            <person name="Pipaliya S."/>
            <person name="Dacks J."/>
            <person name="Roger A.J."/>
        </authorList>
    </citation>
    <scope>NUCLEOTIDE SEQUENCE</scope>
    <source>
        <strain evidence="2">BMAN</strain>
    </source>
</reference>
<keyword evidence="1" id="KW-0472">Membrane</keyword>
<name>A0A9Q0LFR6_ANAIG</name>
<accession>A0A9Q0LFR6</accession>
<evidence type="ECO:0000313" key="2">
    <source>
        <dbReference type="EMBL" id="KAJ5072022.1"/>
    </source>
</evidence>
<protein>
    <submittedName>
        <fullName evidence="2">Uncharacterized protein</fullName>
    </submittedName>
</protein>
<gene>
    <name evidence="2" type="ORF">M0811_09666</name>
</gene>
<keyword evidence="1" id="KW-1133">Transmembrane helix</keyword>
<feature type="transmembrane region" description="Helical" evidence="1">
    <location>
        <begin position="6"/>
        <end position="26"/>
    </location>
</feature>
<feature type="transmembrane region" description="Helical" evidence="1">
    <location>
        <begin position="64"/>
        <end position="85"/>
    </location>
</feature>
<comment type="caution">
    <text evidence="2">The sequence shown here is derived from an EMBL/GenBank/DDBJ whole genome shotgun (WGS) entry which is preliminary data.</text>
</comment>